<sequence length="97" mass="11397">MECFCVHSLLDVPITITIDPISYILNKLPKKPPQQQNQKEYWSQIWPLVCSLLYDIDNCCHPHDFSTTKDPDPGRQLITWINTVEKNHFITYNNSIH</sequence>
<reference evidence="1" key="2">
    <citation type="submission" date="2023-02" db="EMBL/GenBank/DDBJ databases">
        <authorList>
            <consortium name="DOE Joint Genome Institute"/>
            <person name="Mondo S.J."/>
            <person name="Chang Y."/>
            <person name="Wang Y."/>
            <person name="Ahrendt S."/>
            <person name="Andreopoulos W."/>
            <person name="Barry K."/>
            <person name="Beard J."/>
            <person name="Benny G.L."/>
            <person name="Blankenship S."/>
            <person name="Bonito G."/>
            <person name="Cuomo C."/>
            <person name="Desiro A."/>
            <person name="Gervers K.A."/>
            <person name="Hundley H."/>
            <person name="Kuo A."/>
            <person name="LaButti K."/>
            <person name="Lang B.F."/>
            <person name="Lipzen A."/>
            <person name="O'Donnell K."/>
            <person name="Pangilinan J."/>
            <person name="Reynolds N."/>
            <person name="Sandor L."/>
            <person name="Smith M.W."/>
            <person name="Tsang A."/>
            <person name="Grigoriev I.V."/>
            <person name="Stajich J.E."/>
            <person name="Spatafora J.W."/>
        </authorList>
    </citation>
    <scope>NUCLEOTIDE SEQUENCE</scope>
    <source>
        <strain evidence="1">RSA 2281</strain>
    </source>
</reference>
<evidence type="ECO:0000313" key="2">
    <source>
        <dbReference type="Proteomes" id="UP001209540"/>
    </source>
</evidence>
<reference evidence="1" key="1">
    <citation type="journal article" date="2022" name="IScience">
        <title>Evolution of zygomycete secretomes and the origins of terrestrial fungal ecologies.</title>
        <authorList>
            <person name="Chang Y."/>
            <person name="Wang Y."/>
            <person name="Mondo S."/>
            <person name="Ahrendt S."/>
            <person name="Andreopoulos W."/>
            <person name="Barry K."/>
            <person name="Beard J."/>
            <person name="Benny G.L."/>
            <person name="Blankenship S."/>
            <person name="Bonito G."/>
            <person name="Cuomo C."/>
            <person name="Desiro A."/>
            <person name="Gervers K.A."/>
            <person name="Hundley H."/>
            <person name="Kuo A."/>
            <person name="LaButti K."/>
            <person name="Lang B.F."/>
            <person name="Lipzen A."/>
            <person name="O'Donnell K."/>
            <person name="Pangilinan J."/>
            <person name="Reynolds N."/>
            <person name="Sandor L."/>
            <person name="Smith M.E."/>
            <person name="Tsang A."/>
            <person name="Grigoriev I.V."/>
            <person name="Stajich J.E."/>
            <person name="Spatafora J.W."/>
        </authorList>
    </citation>
    <scope>NUCLEOTIDE SEQUENCE</scope>
    <source>
        <strain evidence="1">RSA 2281</strain>
    </source>
</reference>
<dbReference type="Proteomes" id="UP001209540">
    <property type="component" value="Unassembled WGS sequence"/>
</dbReference>
<keyword evidence="2" id="KW-1185">Reference proteome</keyword>
<gene>
    <name evidence="1" type="ORF">BDA99DRAFT_246224</name>
</gene>
<proteinExistence type="predicted"/>
<dbReference type="AlphaFoldDB" id="A0AAD5PHU8"/>
<organism evidence="1 2">
    <name type="scientific">Phascolomyces articulosus</name>
    <dbReference type="NCBI Taxonomy" id="60185"/>
    <lineage>
        <taxon>Eukaryota</taxon>
        <taxon>Fungi</taxon>
        <taxon>Fungi incertae sedis</taxon>
        <taxon>Mucoromycota</taxon>
        <taxon>Mucoromycotina</taxon>
        <taxon>Mucoromycetes</taxon>
        <taxon>Mucorales</taxon>
        <taxon>Lichtheimiaceae</taxon>
        <taxon>Phascolomyces</taxon>
    </lineage>
</organism>
<comment type="caution">
    <text evidence="1">The sequence shown here is derived from an EMBL/GenBank/DDBJ whole genome shotgun (WGS) entry which is preliminary data.</text>
</comment>
<accession>A0AAD5PHU8</accession>
<dbReference type="EMBL" id="JAIXMP010000004">
    <property type="protein sequence ID" value="KAI9274689.1"/>
    <property type="molecule type" value="Genomic_DNA"/>
</dbReference>
<protein>
    <submittedName>
        <fullName evidence="1">Uncharacterized protein</fullName>
    </submittedName>
</protein>
<evidence type="ECO:0000313" key="1">
    <source>
        <dbReference type="EMBL" id="KAI9274689.1"/>
    </source>
</evidence>
<name>A0AAD5PHU8_9FUNG</name>